<dbReference type="CDD" id="cd06533">
    <property type="entry name" value="Glyco_transf_WecG_TagA"/>
    <property type="match status" value="1"/>
</dbReference>
<dbReference type="Pfam" id="PF03808">
    <property type="entry name" value="Glyco_tran_WecG"/>
    <property type="match status" value="1"/>
</dbReference>
<evidence type="ECO:0000256" key="1">
    <source>
        <dbReference type="ARBA" id="ARBA00022676"/>
    </source>
</evidence>
<dbReference type="EMBL" id="VFPQ01000001">
    <property type="protein sequence ID" value="TQM73600.1"/>
    <property type="molecule type" value="Genomic_DNA"/>
</dbReference>
<sequence>MGAWVRKAKTRTRRVRVGPISVNPMTEVEVVDHVVAALKRGEGGRIVTPNVDICRAASRDPEIRALVEHADLAVADGMPVVWAARLLGTRLPGRITGADLIWSLSEAAAFYRFPIYLLGGPPGAPERAACALVDRYPGLIVSGWRSPPYGFEHEPGEVAAIRSALVRANPRIVFVGLGFPRQERLIETLREELPAAWFVGCGAAIAFAAGAVPRAPRWMRQAGLEWLFRLASEPGRLARRYLVDDLPYALRLLTVCALKRLFS</sequence>
<evidence type="ECO:0000313" key="4">
    <source>
        <dbReference type="EMBL" id="TQM73600.1"/>
    </source>
</evidence>
<reference evidence="4 5" key="1">
    <citation type="submission" date="2019-06" db="EMBL/GenBank/DDBJ databases">
        <title>Sequencing the genomes of 1000 actinobacteria strains.</title>
        <authorList>
            <person name="Klenk H.-P."/>
        </authorList>
    </citation>
    <scope>NUCLEOTIDE SEQUENCE [LARGE SCALE GENOMIC DNA]</scope>
    <source>
        <strain evidence="4 5">DSM 43186</strain>
    </source>
</reference>
<dbReference type="Proteomes" id="UP000319213">
    <property type="component" value="Unassembled WGS sequence"/>
</dbReference>
<evidence type="ECO:0000256" key="2">
    <source>
        <dbReference type="ARBA" id="ARBA00022679"/>
    </source>
</evidence>
<name>A0A543ISP8_9ACTN</name>
<dbReference type="InterPro" id="IPR004629">
    <property type="entry name" value="WecG_TagA_CpsF"/>
</dbReference>
<keyword evidence="5" id="KW-1185">Reference proteome</keyword>
<keyword evidence="1" id="KW-0328">Glycosyltransferase</keyword>
<evidence type="ECO:0000313" key="5">
    <source>
        <dbReference type="Proteomes" id="UP000319213"/>
    </source>
</evidence>
<feature type="transmembrane region" description="Helical" evidence="3">
    <location>
        <begin position="195"/>
        <end position="212"/>
    </location>
</feature>
<gene>
    <name evidence="4" type="ORF">FHX40_0251</name>
</gene>
<keyword evidence="2 4" id="KW-0808">Transferase</keyword>
<proteinExistence type="predicted"/>
<comment type="caution">
    <text evidence="4">The sequence shown here is derived from an EMBL/GenBank/DDBJ whole genome shotgun (WGS) entry which is preliminary data.</text>
</comment>
<dbReference type="OrthoDB" id="9771846at2"/>
<dbReference type="NCBIfam" id="TIGR00696">
    <property type="entry name" value="wecG_tagA_cpsF"/>
    <property type="match status" value="1"/>
</dbReference>
<evidence type="ECO:0000256" key="3">
    <source>
        <dbReference type="SAM" id="Phobius"/>
    </source>
</evidence>
<dbReference type="PANTHER" id="PTHR34136">
    <property type="match status" value="1"/>
</dbReference>
<accession>A0A543ISP8</accession>
<organism evidence="4 5">
    <name type="scientific">Thermopolyspora flexuosa</name>
    <dbReference type="NCBI Taxonomy" id="103836"/>
    <lineage>
        <taxon>Bacteria</taxon>
        <taxon>Bacillati</taxon>
        <taxon>Actinomycetota</taxon>
        <taxon>Actinomycetes</taxon>
        <taxon>Streptosporangiales</taxon>
        <taxon>Streptosporangiaceae</taxon>
        <taxon>Thermopolyspora</taxon>
    </lineage>
</organism>
<keyword evidence="3" id="KW-1133">Transmembrane helix</keyword>
<keyword evidence="3" id="KW-0472">Membrane</keyword>
<dbReference type="PANTHER" id="PTHR34136:SF1">
    <property type="entry name" value="UDP-N-ACETYL-D-MANNOSAMINURONIC ACID TRANSFERASE"/>
    <property type="match status" value="1"/>
</dbReference>
<keyword evidence="3" id="KW-0812">Transmembrane</keyword>
<dbReference type="AlphaFoldDB" id="A0A543ISP8"/>
<dbReference type="GO" id="GO:0016758">
    <property type="term" value="F:hexosyltransferase activity"/>
    <property type="evidence" value="ECO:0007669"/>
    <property type="project" value="TreeGrafter"/>
</dbReference>
<protein>
    <submittedName>
        <fullName evidence="4">N-acetylglucosaminyldiphosphoundecaprenol N-acetyl-beta-D-mannosaminyltransferase</fullName>
    </submittedName>
</protein>